<dbReference type="InterPro" id="IPR035965">
    <property type="entry name" value="PAS-like_dom_sf"/>
</dbReference>
<feature type="coiled-coil region" evidence="7">
    <location>
        <begin position="204"/>
        <end position="231"/>
    </location>
</feature>
<comment type="catalytic activity">
    <reaction evidence="1">
        <text>ATP + protein L-histidine = ADP + protein N-phospho-L-histidine.</text>
        <dbReference type="EC" id="2.7.13.3"/>
    </reaction>
</comment>
<dbReference type="InterPro" id="IPR003661">
    <property type="entry name" value="HisK_dim/P_dom"/>
</dbReference>
<sequence>MSRIDLKNMITEKMSYHPITLSFPNEIESDFRKTYFQNSIVQVRVALVLVMILYGVFGFLDFLMFPEYAETFIKLRFFMVIPFISLIFLLSFLKVFSKIWQFLLSLAYVVGGLGIITMTQFEPEFNEYYAGLILIFFSGYLFVKIRFFWATGAGWLILLIYNLIANFLIDTSSAVIISNNFFFVSANLIGMFAAYYMELQSRKNFFLNQKLDEEKILIENLNKNLEKKVEERSIELIREKNHTEAINANISAIIEGTQDGIWAINTKNEILYLNQVFKERFYKVFGVYLEEGLCIVDFLPESIRKTWEMRYERVLRNEQFRIEDEIMIGEELTYLQFKFNPIVKKGKVVGASCFASNITYRKLAELEIVKAKERAEESDRLKSAFLANMSHEIRTPMNGILGFAGLLKEPDLSGDKQNEYIEIIEESGNRMLNIINDIVDISKIEAGLVELKIERTNVNDLLEHIHSFFLPEARSKGLQIKLLNQDVAAPIIIDTDKEKLYAILSNLVKNAIKYTVEGSIDLACIMNGEKLEFFVKDTGIGIPESKQEKIFERFMQADVSTTRQHEGAGLGLSIARAFVHMLQGEIHLESKPGIGSVFSFSIPIKEVKKQEEILADT</sequence>
<accession>A0ABX1X246</accession>
<evidence type="ECO:0000313" key="10">
    <source>
        <dbReference type="EMBL" id="NOU62168.1"/>
    </source>
</evidence>
<keyword evidence="6" id="KW-0902">Two-component regulatory system</keyword>
<organism evidence="10 11">
    <name type="scientific">Marinifilum caeruleilacunae</name>
    <dbReference type="NCBI Taxonomy" id="2499076"/>
    <lineage>
        <taxon>Bacteria</taxon>
        <taxon>Pseudomonadati</taxon>
        <taxon>Bacteroidota</taxon>
        <taxon>Bacteroidia</taxon>
        <taxon>Marinilabiliales</taxon>
        <taxon>Marinifilaceae</taxon>
    </lineage>
</organism>
<keyword evidence="5" id="KW-0418">Kinase</keyword>
<protein>
    <recommendedName>
        <fullName evidence="2">histidine kinase</fullName>
        <ecNumber evidence="2">2.7.13.3</ecNumber>
    </recommendedName>
</protein>
<feature type="transmembrane region" description="Helical" evidence="8">
    <location>
        <begin position="148"/>
        <end position="169"/>
    </location>
</feature>
<dbReference type="CDD" id="cd16922">
    <property type="entry name" value="HATPase_EvgS-ArcB-TorS-like"/>
    <property type="match status" value="1"/>
</dbReference>
<reference evidence="10 11" key="1">
    <citation type="submission" date="2018-12" db="EMBL/GenBank/DDBJ databases">
        <title>Marinifilum JC070 sp. nov., a marine bacterium isolated from Yongle Blue Hole in the South China Sea.</title>
        <authorList>
            <person name="Fu T."/>
        </authorList>
    </citation>
    <scope>NUCLEOTIDE SEQUENCE [LARGE SCALE GENOMIC DNA]</scope>
    <source>
        <strain evidence="10 11">JC070</strain>
    </source>
</reference>
<dbReference type="PRINTS" id="PR00344">
    <property type="entry name" value="BCTRLSENSOR"/>
</dbReference>
<keyword evidence="8" id="KW-1133">Transmembrane helix</keyword>
<keyword evidence="11" id="KW-1185">Reference proteome</keyword>
<evidence type="ECO:0000256" key="5">
    <source>
        <dbReference type="ARBA" id="ARBA00022777"/>
    </source>
</evidence>
<dbReference type="PANTHER" id="PTHR43711">
    <property type="entry name" value="TWO-COMPONENT HISTIDINE KINASE"/>
    <property type="match status" value="1"/>
</dbReference>
<comment type="caution">
    <text evidence="10">The sequence shown here is derived from an EMBL/GenBank/DDBJ whole genome shotgun (WGS) entry which is preliminary data.</text>
</comment>
<dbReference type="CDD" id="cd00082">
    <property type="entry name" value="HisKA"/>
    <property type="match status" value="1"/>
</dbReference>
<evidence type="ECO:0000256" key="1">
    <source>
        <dbReference type="ARBA" id="ARBA00000085"/>
    </source>
</evidence>
<feature type="transmembrane region" description="Helical" evidence="8">
    <location>
        <begin position="103"/>
        <end position="121"/>
    </location>
</feature>
<dbReference type="SUPFAM" id="SSF55874">
    <property type="entry name" value="ATPase domain of HSP90 chaperone/DNA topoisomerase II/histidine kinase"/>
    <property type="match status" value="1"/>
</dbReference>
<evidence type="ECO:0000256" key="8">
    <source>
        <dbReference type="SAM" id="Phobius"/>
    </source>
</evidence>
<evidence type="ECO:0000259" key="9">
    <source>
        <dbReference type="PROSITE" id="PS50109"/>
    </source>
</evidence>
<dbReference type="SMART" id="SM00388">
    <property type="entry name" value="HisKA"/>
    <property type="match status" value="1"/>
</dbReference>
<evidence type="ECO:0000256" key="7">
    <source>
        <dbReference type="SAM" id="Coils"/>
    </source>
</evidence>
<dbReference type="PROSITE" id="PS50109">
    <property type="entry name" value="HIS_KIN"/>
    <property type="match status" value="1"/>
</dbReference>
<dbReference type="SMART" id="SM00387">
    <property type="entry name" value="HATPase_c"/>
    <property type="match status" value="1"/>
</dbReference>
<evidence type="ECO:0000313" key="11">
    <source>
        <dbReference type="Proteomes" id="UP000732105"/>
    </source>
</evidence>
<evidence type="ECO:0000256" key="6">
    <source>
        <dbReference type="ARBA" id="ARBA00023012"/>
    </source>
</evidence>
<dbReference type="RefSeq" id="WP_171597427.1">
    <property type="nucleotide sequence ID" value="NZ_RZNH01000055.1"/>
</dbReference>
<name>A0ABX1X246_9BACT</name>
<dbReference type="EC" id="2.7.13.3" evidence="2"/>
<dbReference type="InterPro" id="IPR005467">
    <property type="entry name" value="His_kinase_dom"/>
</dbReference>
<dbReference type="SUPFAM" id="SSF55785">
    <property type="entry name" value="PYP-like sensor domain (PAS domain)"/>
    <property type="match status" value="1"/>
</dbReference>
<dbReference type="Pfam" id="PF00512">
    <property type="entry name" value="HisKA"/>
    <property type="match status" value="1"/>
</dbReference>
<dbReference type="InterPro" id="IPR050736">
    <property type="entry name" value="Sensor_HK_Regulatory"/>
</dbReference>
<dbReference type="PANTHER" id="PTHR43711:SF1">
    <property type="entry name" value="HISTIDINE KINASE 1"/>
    <property type="match status" value="1"/>
</dbReference>
<evidence type="ECO:0000256" key="3">
    <source>
        <dbReference type="ARBA" id="ARBA00022553"/>
    </source>
</evidence>
<dbReference type="InterPro" id="IPR003594">
    <property type="entry name" value="HATPase_dom"/>
</dbReference>
<dbReference type="Gene3D" id="3.30.450.20">
    <property type="entry name" value="PAS domain"/>
    <property type="match status" value="1"/>
</dbReference>
<evidence type="ECO:0000256" key="4">
    <source>
        <dbReference type="ARBA" id="ARBA00022679"/>
    </source>
</evidence>
<dbReference type="Gene3D" id="1.10.287.130">
    <property type="match status" value="1"/>
</dbReference>
<dbReference type="Pfam" id="PF02518">
    <property type="entry name" value="HATPase_c"/>
    <property type="match status" value="1"/>
</dbReference>
<feature type="transmembrane region" description="Helical" evidence="8">
    <location>
        <begin position="175"/>
        <end position="197"/>
    </location>
</feature>
<gene>
    <name evidence="10" type="ORF">ELS83_20415</name>
</gene>
<keyword evidence="7" id="KW-0175">Coiled coil</keyword>
<dbReference type="InterPro" id="IPR004358">
    <property type="entry name" value="Sig_transdc_His_kin-like_C"/>
</dbReference>
<keyword evidence="3" id="KW-0597">Phosphoprotein</keyword>
<feature type="transmembrane region" description="Helical" evidence="8">
    <location>
        <begin position="41"/>
        <end position="65"/>
    </location>
</feature>
<dbReference type="Proteomes" id="UP000732105">
    <property type="component" value="Unassembled WGS sequence"/>
</dbReference>
<keyword evidence="8" id="KW-0472">Membrane</keyword>
<dbReference type="InterPro" id="IPR036890">
    <property type="entry name" value="HATPase_C_sf"/>
</dbReference>
<evidence type="ECO:0000256" key="2">
    <source>
        <dbReference type="ARBA" id="ARBA00012438"/>
    </source>
</evidence>
<keyword evidence="8" id="KW-0812">Transmembrane</keyword>
<dbReference type="Gene3D" id="3.30.565.10">
    <property type="entry name" value="Histidine kinase-like ATPase, C-terminal domain"/>
    <property type="match status" value="1"/>
</dbReference>
<dbReference type="InterPro" id="IPR036097">
    <property type="entry name" value="HisK_dim/P_sf"/>
</dbReference>
<dbReference type="EMBL" id="RZNH01000055">
    <property type="protein sequence ID" value="NOU62168.1"/>
    <property type="molecule type" value="Genomic_DNA"/>
</dbReference>
<feature type="transmembrane region" description="Helical" evidence="8">
    <location>
        <begin position="77"/>
        <end position="96"/>
    </location>
</feature>
<keyword evidence="4" id="KW-0808">Transferase</keyword>
<dbReference type="SUPFAM" id="SSF47384">
    <property type="entry name" value="Homodimeric domain of signal transducing histidine kinase"/>
    <property type="match status" value="1"/>
</dbReference>
<proteinExistence type="predicted"/>
<feature type="domain" description="Histidine kinase" evidence="9">
    <location>
        <begin position="388"/>
        <end position="606"/>
    </location>
</feature>